<dbReference type="Gene3D" id="3.40.50.280">
    <property type="entry name" value="Cobalamin-binding domain"/>
    <property type="match status" value="1"/>
</dbReference>
<evidence type="ECO:0000259" key="6">
    <source>
        <dbReference type="PROSITE" id="PS51332"/>
    </source>
</evidence>
<name>A0ABV2M7S5_9FIRM</name>
<dbReference type="EMBL" id="JBEPMJ010000060">
    <property type="protein sequence ID" value="MET3752528.1"/>
    <property type="molecule type" value="Genomic_DNA"/>
</dbReference>
<dbReference type="SFLD" id="SFLDG01082">
    <property type="entry name" value="B12-binding_domain_containing"/>
    <property type="match status" value="1"/>
</dbReference>
<keyword evidence="5" id="KW-0411">Iron-sulfur</keyword>
<protein>
    <submittedName>
        <fullName evidence="8">Radical SAM superfamily enzyme YgiQ (UPF0313 family)</fullName>
    </submittedName>
</protein>
<evidence type="ECO:0000256" key="5">
    <source>
        <dbReference type="ARBA" id="ARBA00023014"/>
    </source>
</evidence>
<dbReference type="InterPro" id="IPR006158">
    <property type="entry name" value="Cobalamin-bd"/>
</dbReference>
<dbReference type="RefSeq" id="WP_257465768.1">
    <property type="nucleotide sequence ID" value="NZ_JANJZT010000059.1"/>
</dbReference>
<dbReference type="SUPFAM" id="SSF52242">
    <property type="entry name" value="Cobalamin (vitamin B12)-binding domain"/>
    <property type="match status" value="1"/>
</dbReference>
<dbReference type="SFLD" id="SFLDS00029">
    <property type="entry name" value="Radical_SAM"/>
    <property type="match status" value="1"/>
</dbReference>
<dbReference type="InterPro" id="IPR006638">
    <property type="entry name" value="Elp3/MiaA/NifB-like_rSAM"/>
</dbReference>
<keyword evidence="9" id="KW-1185">Reference proteome</keyword>
<evidence type="ECO:0000313" key="8">
    <source>
        <dbReference type="EMBL" id="MET3752528.1"/>
    </source>
</evidence>
<evidence type="ECO:0000256" key="1">
    <source>
        <dbReference type="ARBA" id="ARBA00001966"/>
    </source>
</evidence>
<dbReference type="SFLD" id="SFLDG01123">
    <property type="entry name" value="methyltransferase_(Class_B)"/>
    <property type="match status" value="1"/>
</dbReference>
<dbReference type="SUPFAM" id="SSF102114">
    <property type="entry name" value="Radical SAM enzymes"/>
    <property type="match status" value="1"/>
</dbReference>
<dbReference type="InterPro" id="IPR058240">
    <property type="entry name" value="rSAM_sf"/>
</dbReference>
<dbReference type="InterPro" id="IPR034466">
    <property type="entry name" value="Methyltransferase_Class_B"/>
</dbReference>
<reference evidence="8 9" key="1">
    <citation type="submission" date="2024-06" db="EMBL/GenBank/DDBJ databases">
        <title>Genomic Encyclopedia of Type Strains, Phase IV (KMG-IV): sequencing the most valuable type-strain genomes for metagenomic binning, comparative biology and taxonomic classification.</title>
        <authorList>
            <person name="Goeker M."/>
        </authorList>
    </citation>
    <scope>NUCLEOTIDE SEQUENCE [LARGE SCALE GENOMIC DNA]</scope>
    <source>
        <strain evidence="8 9">DSM 29492</strain>
    </source>
</reference>
<dbReference type="Pfam" id="PF02310">
    <property type="entry name" value="B12-binding"/>
    <property type="match status" value="1"/>
</dbReference>
<proteinExistence type="predicted"/>
<gene>
    <name evidence="8" type="ORF">ABID24_003802</name>
</gene>
<comment type="caution">
    <text evidence="8">The sequence shown here is derived from an EMBL/GenBank/DDBJ whole genome shotgun (WGS) entry which is preliminary data.</text>
</comment>
<dbReference type="PROSITE" id="PS51332">
    <property type="entry name" value="B12_BINDING"/>
    <property type="match status" value="1"/>
</dbReference>
<dbReference type="InterPro" id="IPR036724">
    <property type="entry name" value="Cobalamin-bd_sf"/>
</dbReference>
<evidence type="ECO:0000256" key="3">
    <source>
        <dbReference type="ARBA" id="ARBA00022723"/>
    </source>
</evidence>
<feature type="domain" description="B12-binding" evidence="6">
    <location>
        <begin position="16"/>
        <end position="150"/>
    </location>
</feature>
<dbReference type="SMART" id="SM00729">
    <property type="entry name" value="Elp3"/>
    <property type="match status" value="1"/>
</dbReference>
<dbReference type="InterPro" id="IPR007197">
    <property type="entry name" value="rSAM"/>
</dbReference>
<dbReference type="InterPro" id="IPR051198">
    <property type="entry name" value="BchE-like"/>
</dbReference>
<evidence type="ECO:0000313" key="9">
    <source>
        <dbReference type="Proteomes" id="UP001549106"/>
    </source>
</evidence>
<organism evidence="8 9">
    <name type="scientific">Blautia caecimuris</name>
    <dbReference type="NCBI Taxonomy" id="1796615"/>
    <lineage>
        <taxon>Bacteria</taxon>
        <taxon>Bacillati</taxon>
        <taxon>Bacillota</taxon>
        <taxon>Clostridia</taxon>
        <taxon>Lachnospirales</taxon>
        <taxon>Lachnospiraceae</taxon>
        <taxon>Blautia</taxon>
    </lineage>
</organism>
<evidence type="ECO:0000256" key="2">
    <source>
        <dbReference type="ARBA" id="ARBA00022691"/>
    </source>
</evidence>
<dbReference type="PANTHER" id="PTHR43409">
    <property type="entry name" value="ANAEROBIC MAGNESIUM-PROTOPORPHYRIN IX MONOMETHYL ESTER CYCLASE-RELATED"/>
    <property type="match status" value="1"/>
</dbReference>
<dbReference type="PROSITE" id="PS51918">
    <property type="entry name" value="RADICAL_SAM"/>
    <property type="match status" value="1"/>
</dbReference>
<dbReference type="PANTHER" id="PTHR43409:SF16">
    <property type="entry name" value="SLR0320 PROTEIN"/>
    <property type="match status" value="1"/>
</dbReference>
<evidence type="ECO:0000256" key="4">
    <source>
        <dbReference type="ARBA" id="ARBA00023004"/>
    </source>
</evidence>
<dbReference type="CDD" id="cd01335">
    <property type="entry name" value="Radical_SAM"/>
    <property type="match status" value="1"/>
</dbReference>
<comment type="cofactor">
    <cofactor evidence="1">
        <name>[4Fe-4S] cluster</name>
        <dbReference type="ChEBI" id="CHEBI:49883"/>
    </cofactor>
</comment>
<feature type="domain" description="Radical SAM core" evidence="7">
    <location>
        <begin position="193"/>
        <end position="425"/>
    </location>
</feature>
<dbReference type="InterPro" id="IPR023404">
    <property type="entry name" value="rSAM_horseshoe"/>
</dbReference>
<keyword evidence="2" id="KW-0949">S-adenosyl-L-methionine</keyword>
<accession>A0ABV2M7S5</accession>
<sequence length="436" mass="49381">MDIVLINPLYPRYESNMFASALVASLDMPPLGLLYIAANLEKYGYKVEVYDFNLYTEQEIEQISEKIFQNAPKIIGLSVSTPNYNYAVAYSKKIHERLGKNCKVIFGGYHASFLPEECLGENMADIVILGEGEQIFVELADKIVRDKGSSLEEKQGIAFINENGELYNKNAHLLRIENLDDLPFPDRSLLPMERYKTPATVMGSRGCVARCEFCASGAWGGIKLRSPENIVAELKELKRDFNFEHICFIDNTFTANKERTYKIADAIAASGLDFTYSLETRVSNVDDSLVEKLKYMNTIAVQFGVETGNDQVMKDIHKDITLDRVYGAVETCLNHGLRVMCTFIIGHPTDTNETIQDTVNAIRKIKRMGGQAKIEMLTPYPGTPVFLNREQKGLVIKDWNYDHWGATTSPVFETQNFTQRQLHKRFIEAVMEVNTI</sequence>
<dbReference type="Proteomes" id="UP001549106">
    <property type="component" value="Unassembled WGS sequence"/>
</dbReference>
<keyword evidence="3" id="KW-0479">Metal-binding</keyword>
<keyword evidence="4" id="KW-0408">Iron</keyword>
<dbReference type="Pfam" id="PF04055">
    <property type="entry name" value="Radical_SAM"/>
    <property type="match status" value="1"/>
</dbReference>
<evidence type="ECO:0000259" key="7">
    <source>
        <dbReference type="PROSITE" id="PS51918"/>
    </source>
</evidence>
<dbReference type="CDD" id="cd02068">
    <property type="entry name" value="radical_SAM_B12_BD"/>
    <property type="match status" value="1"/>
</dbReference>
<dbReference type="Gene3D" id="3.80.30.20">
    <property type="entry name" value="tm_1862 like domain"/>
    <property type="match status" value="1"/>
</dbReference>